<comment type="subcellular location">
    <subcellularLocation>
        <location evidence="1">Cell outer membrane</location>
    </subcellularLocation>
</comment>
<evidence type="ECO:0000313" key="9">
    <source>
        <dbReference type="Proteomes" id="UP001500101"/>
    </source>
</evidence>
<dbReference type="InterPro" id="IPR033985">
    <property type="entry name" value="SusD-like_N"/>
</dbReference>
<evidence type="ECO:0000313" key="8">
    <source>
        <dbReference type="EMBL" id="GAA4134139.1"/>
    </source>
</evidence>
<dbReference type="Proteomes" id="UP001500101">
    <property type="component" value="Unassembled WGS sequence"/>
</dbReference>
<comment type="caution">
    <text evidence="8">The sequence shown here is derived from an EMBL/GenBank/DDBJ whole genome shotgun (WGS) entry which is preliminary data.</text>
</comment>
<comment type="similarity">
    <text evidence="2">Belongs to the SusD family.</text>
</comment>
<accession>A0ABP7YCQ1</accession>
<evidence type="ECO:0000256" key="4">
    <source>
        <dbReference type="ARBA" id="ARBA00023136"/>
    </source>
</evidence>
<evidence type="ECO:0000259" key="7">
    <source>
        <dbReference type="Pfam" id="PF14322"/>
    </source>
</evidence>
<reference evidence="9" key="1">
    <citation type="journal article" date="2019" name="Int. J. Syst. Evol. Microbiol.">
        <title>The Global Catalogue of Microorganisms (GCM) 10K type strain sequencing project: providing services to taxonomists for standard genome sequencing and annotation.</title>
        <authorList>
            <consortium name="The Broad Institute Genomics Platform"/>
            <consortium name="The Broad Institute Genome Sequencing Center for Infectious Disease"/>
            <person name="Wu L."/>
            <person name="Ma J."/>
        </authorList>
    </citation>
    <scope>NUCLEOTIDE SEQUENCE [LARGE SCALE GENOMIC DNA]</scope>
    <source>
        <strain evidence="9">JCM 16704</strain>
    </source>
</reference>
<dbReference type="Gene3D" id="1.25.40.390">
    <property type="match status" value="1"/>
</dbReference>
<organism evidence="8 9">
    <name type="scientific">Sphingobacterium kyonggiense</name>
    <dbReference type="NCBI Taxonomy" id="714075"/>
    <lineage>
        <taxon>Bacteria</taxon>
        <taxon>Pseudomonadati</taxon>
        <taxon>Bacteroidota</taxon>
        <taxon>Sphingobacteriia</taxon>
        <taxon>Sphingobacteriales</taxon>
        <taxon>Sphingobacteriaceae</taxon>
        <taxon>Sphingobacterium</taxon>
    </lineage>
</organism>
<dbReference type="Pfam" id="PF14322">
    <property type="entry name" value="SusD-like_3"/>
    <property type="match status" value="1"/>
</dbReference>
<gene>
    <name evidence="8" type="ORF">GCM10022216_06830</name>
</gene>
<dbReference type="SUPFAM" id="SSF48452">
    <property type="entry name" value="TPR-like"/>
    <property type="match status" value="1"/>
</dbReference>
<name>A0ABP7YCQ1_9SPHI</name>
<evidence type="ECO:0000256" key="3">
    <source>
        <dbReference type="ARBA" id="ARBA00022729"/>
    </source>
</evidence>
<keyword evidence="4" id="KW-0472">Membrane</keyword>
<evidence type="ECO:0000256" key="1">
    <source>
        <dbReference type="ARBA" id="ARBA00004442"/>
    </source>
</evidence>
<proteinExistence type="inferred from homology"/>
<keyword evidence="9" id="KW-1185">Reference proteome</keyword>
<keyword evidence="3" id="KW-0732">Signal</keyword>
<feature type="domain" description="RagB/SusD" evidence="6">
    <location>
        <begin position="327"/>
        <end position="498"/>
    </location>
</feature>
<evidence type="ECO:0000259" key="6">
    <source>
        <dbReference type="Pfam" id="PF07980"/>
    </source>
</evidence>
<protein>
    <submittedName>
        <fullName evidence="8">RagB/SusD family nutrient uptake outer membrane protein</fullName>
    </submittedName>
</protein>
<dbReference type="Pfam" id="PF07980">
    <property type="entry name" value="SusD_RagB"/>
    <property type="match status" value="1"/>
</dbReference>
<dbReference type="InterPro" id="IPR011990">
    <property type="entry name" value="TPR-like_helical_dom_sf"/>
</dbReference>
<keyword evidence="5" id="KW-0998">Cell outer membrane</keyword>
<dbReference type="RefSeq" id="WP_344673279.1">
    <property type="nucleotide sequence ID" value="NZ_BAAAZI010000004.1"/>
</dbReference>
<dbReference type="EMBL" id="BAAAZI010000004">
    <property type="protein sequence ID" value="GAA4134139.1"/>
    <property type="molecule type" value="Genomic_DNA"/>
</dbReference>
<dbReference type="PROSITE" id="PS51257">
    <property type="entry name" value="PROKAR_LIPOPROTEIN"/>
    <property type="match status" value="1"/>
</dbReference>
<evidence type="ECO:0000256" key="2">
    <source>
        <dbReference type="ARBA" id="ARBA00006275"/>
    </source>
</evidence>
<evidence type="ECO:0000256" key="5">
    <source>
        <dbReference type="ARBA" id="ARBA00023237"/>
    </source>
</evidence>
<sequence length="498" mass="55822">MNKIKYITGVLAIGLFFQSCEIERFPAGNIELSQSFQKVSDAGYWNTAVYSYLRGRSYGMYTSATDIQADQLNASQDFGNRSGDEHRWTGFLSGNYTIRDIYQGYYSAINNINTQLQGFDKITATTDAEKAQMNIYYGDAHLARAYYYLNLTLRFSKPYNAATAATDLAVPLLTVPDMEGKPSRGTVADAYKLILDDIAKAKTYLAGVKGKVGSTKFNIDVVTALEARVKLYMNDFAGAKESAAKLVDFGLYPLNNTQAAMNSMWYADNGSEIIFQIKVQRPSEMPNQIANYYGYSAGNKDYRPDFLPSKWVIDKYDAADFRKSVFFKEVKVTMATVNVSETAKIVNKFPGSTENGLNVDINTNYSTPKLFRIAEMYLIAAEASYRANPSNTADALKYLNALRVSRGLPALSGISGATLFNEIKDERFRELAFEGFRLDDLKRWGEGFQRREPQSLNLVRVGDEYTTKKVEASDPKFIWGLPDNDISLNPNLVQNQGW</sequence>
<dbReference type="InterPro" id="IPR012944">
    <property type="entry name" value="SusD_RagB_dom"/>
</dbReference>
<feature type="domain" description="SusD-like N-terminal" evidence="7">
    <location>
        <begin position="71"/>
        <end position="231"/>
    </location>
</feature>